<dbReference type="EMBL" id="FOCI01000008">
    <property type="protein sequence ID" value="SEN06732.1"/>
    <property type="molecule type" value="Genomic_DNA"/>
</dbReference>
<dbReference type="SUPFAM" id="SSF52540">
    <property type="entry name" value="P-loop containing nucleoside triphosphate hydrolases"/>
    <property type="match status" value="1"/>
</dbReference>
<evidence type="ECO:0000259" key="3">
    <source>
        <dbReference type="Pfam" id="PF00005"/>
    </source>
</evidence>
<dbReference type="PANTHER" id="PTHR43394:SF1">
    <property type="entry name" value="ATP-BINDING CASSETTE SUB-FAMILY B MEMBER 10, MITOCHONDRIAL"/>
    <property type="match status" value="1"/>
</dbReference>
<dbReference type="PROSITE" id="PS00211">
    <property type="entry name" value="ABC_TRANSPORTER_1"/>
    <property type="match status" value="1"/>
</dbReference>
<feature type="domain" description="ABC transporter" evidence="3">
    <location>
        <begin position="2"/>
        <end position="107"/>
    </location>
</feature>
<organism evidence="4 5">
    <name type="scientific">Loktanella fryxellensis</name>
    <dbReference type="NCBI Taxonomy" id="245187"/>
    <lineage>
        <taxon>Bacteria</taxon>
        <taxon>Pseudomonadati</taxon>
        <taxon>Pseudomonadota</taxon>
        <taxon>Alphaproteobacteria</taxon>
        <taxon>Rhodobacterales</taxon>
        <taxon>Roseobacteraceae</taxon>
        <taxon>Loktanella</taxon>
    </lineage>
</organism>
<dbReference type="InterPro" id="IPR003439">
    <property type="entry name" value="ABC_transporter-like_ATP-bd"/>
</dbReference>
<reference evidence="4 5" key="1">
    <citation type="submission" date="2016-10" db="EMBL/GenBank/DDBJ databases">
        <authorList>
            <person name="de Groot N.N."/>
        </authorList>
    </citation>
    <scope>NUCLEOTIDE SEQUENCE [LARGE SCALE GENOMIC DNA]</scope>
    <source>
        <strain evidence="4 5">DSM 16213</strain>
    </source>
</reference>
<gene>
    <name evidence="4" type="ORF">SAMN04488003_108151</name>
</gene>
<dbReference type="InterPro" id="IPR039421">
    <property type="entry name" value="Type_1_exporter"/>
</dbReference>
<dbReference type="GO" id="GO:0016887">
    <property type="term" value="F:ATP hydrolysis activity"/>
    <property type="evidence" value="ECO:0007669"/>
    <property type="project" value="InterPro"/>
</dbReference>
<dbReference type="STRING" id="245187.SAMN04488003_108151"/>
<dbReference type="PANTHER" id="PTHR43394">
    <property type="entry name" value="ATP-DEPENDENT PERMEASE MDL1, MITOCHONDRIAL"/>
    <property type="match status" value="1"/>
</dbReference>
<dbReference type="InterPro" id="IPR017871">
    <property type="entry name" value="ABC_transporter-like_CS"/>
</dbReference>
<evidence type="ECO:0000256" key="1">
    <source>
        <dbReference type="ARBA" id="ARBA00022741"/>
    </source>
</evidence>
<keyword evidence="2" id="KW-0067">ATP-binding</keyword>
<dbReference type="Proteomes" id="UP000199585">
    <property type="component" value="Unassembled WGS sequence"/>
</dbReference>
<proteinExistence type="predicted"/>
<sequence>MLDGAPLDQYDPERLAHLIGYLPQRVCLFDGTVAENIARLARDFDNDRVINAARRAGAHRMIQKLPHGYDTPLQNIGTQLSGGQMQRIGLARALYGDPVVLILDEPNSSLDNEGSMALNAAIAAMKAAGGAVLIMAHRPAAIKECDRLLMLENGGRNAFGPRETVTADMLSNVRVIQKTAQISAGSLS</sequence>
<dbReference type="AlphaFoldDB" id="A0A1H8DHC7"/>
<evidence type="ECO:0000256" key="2">
    <source>
        <dbReference type="ARBA" id="ARBA00022840"/>
    </source>
</evidence>
<evidence type="ECO:0000313" key="4">
    <source>
        <dbReference type="EMBL" id="SEN06732.1"/>
    </source>
</evidence>
<dbReference type="GO" id="GO:0005524">
    <property type="term" value="F:ATP binding"/>
    <property type="evidence" value="ECO:0007669"/>
    <property type="project" value="UniProtKB-KW"/>
</dbReference>
<name>A0A1H8DHC7_9RHOB</name>
<protein>
    <submittedName>
        <fullName evidence="4">ABC transporter</fullName>
    </submittedName>
</protein>
<accession>A0A1H8DHC7</accession>
<keyword evidence="5" id="KW-1185">Reference proteome</keyword>
<dbReference type="Gene3D" id="3.40.50.300">
    <property type="entry name" value="P-loop containing nucleotide triphosphate hydrolases"/>
    <property type="match status" value="1"/>
</dbReference>
<dbReference type="InterPro" id="IPR027417">
    <property type="entry name" value="P-loop_NTPase"/>
</dbReference>
<dbReference type="Pfam" id="PF00005">
    <property type="entry name" value="ABC_tran"/>
    <property type="match status" value="1"/>
</dbReference>
<dbReference type="GO" id="GO:0015421">
    <property type="term" value="F:ABC-type oligopeptide transporter activity"/>
    <property type="evidence" value="ECO:0007669"/>
    <property type="project" value="TreeGrafter"/>
</dbReference>
<evidence type="ECO:0000313" key="5">
    <source>
        <dbReference type="Proteomes" id="UP000199585"/>
    </source>
</evidence>
<keyword evidence="1" id="KW-0547">Nucleotide-binding</keyword>